<evidence type="ECO:0000256" key="4">
    <source>
        <dbReference type="ARBA" id="ARBA00023315"/>
    </source>
</evidence>
<dbReference type="PROSITE" id="PS00101">
    <property type="entry name" value="HEXAPEP_TRANSFERASES"/>
    <property type="match status" value="1"/>
</dbReference>
<dbReference type="GO" id="GO:0008870">
    <property type="term" value="F:galactoside O-acetyltransferase activity"/>
    <property type="evidence" value="ECO:0007669"/>
    <property type="project" value="TreeGrafter"/>
</dbReference>
<dbReference type="SUPFAM" id="SSF51161">
    <property type="entry name" value="Trimeric LpxA-like enzymes"/>
    <property type="match status" value="1"/>
</dbReference>
<evidence type="ECO:0000256" key="5">
    <source>
        <dbReference type="RuleBase" id="RU367021"/>
    </source>
</evidence>
<dbReference type="Pfam" id="PF00132">
    <property type="entry name" value="Hexapep"/>
    <property type="match status" value="1"/>
</dbReference>
<dbReference type="Pfam" id="PF12464">
    <property type="entry name" value="Mac"/>
    <property type="match status" value="1"/>
</dbReference>
<dbReference type="InterPro" id="IPR039369">
    <property type="entry name" value="LacA-like"/>
</dbReference>
<keyword evidence="4 5" id="KW-0012">Acyltransferase</keyword>
<comment type="caution">
    <text evidence="7">The sequence shown here is derived from an EMBL/GenBank/DDBJ whole genome shotgun (WGS) entry which is preliminary data.</text>
</comment>
<dbReference type="FunFam" id="2.160.10.10:FF:000025">
    <property type="entry name" value="Hexapeptide-repeat containing-acetyltransferase"/>
    <property type="match status" value="1"/>
</dbReference>
<dbReference type="InterPro" id="IPR018357">
    <property type="entry name" value="Hexapep_transf_CS"/>
</dbReference>
<dbReference type="InterPro" id="IPR001451">
    <property type="entry name" value="Hexapep"/>
</dbReference>
<dbReference type="EC" id="2.3.1.-" evidence="5"/>
<dbReference type="CDD" id="cd03357">
    <property type="entry name" value="LbH_MAT_GAT"/>
    <property type="match status" value="1"/>
</dbReference>
<evidence type="ECO:0000256" key="1">
    <source>
        <dbReference type="ARBA" id="ARBA00007274"/>
    </source>
</evidence>
<evidence type="ECO:0000256" key="3">
    <source>
        <dbReference type="ARBA" id="ARBA00022737"/>
    </source>
</evidence>
<reference evidence="7" key="1">
    <citation type="submission" date="2020-10" db="EMBL/GenBank/DDBJ databases">
        <authorList>
            <person name="Gilroy R."/>
        </authorList>
    </citation>
    <scope>NUCLEOTIDE SEQUENCE</scope>
    <source>
        <strain evidence="7">CHK195-4489</strain>
    </source>
</reference>
<dbReference type="PANTHER" id="PTHR43017">
    <property type="entry name" value="GALACTOSIDE O-ACETYLTRANSFERASE"/>
    <property type="match status" value="1"/>
</dbReference>
<name>A0A9D1I6G1_9CLOT</name>
<comment type="similarity">
    <text evidence="1 5">Belongs to the transferase hexapeptide repeat family.</text>
</comment>
<keyword evidence="2 5" id="KW-0808">Transferase</keyword>
<evidence type="ECO:0000313" key="8">
    <source>
        <dbReference type="Proteomes" id="UP000824089"/>
    </source>
</evidence>
<dbReference type="Gene3D" id="2.160.10.10">
    <property type="entry name" value="Hexapeptide repeat proteins"/>
    <property type="match status" value="1"/>
</dbReference>
<accession>A0A9D1I6G1</accession>
<dbReference type="EMBL" id="DVMM01000063">
    <property type="protein sequence ID" value="HIU29296.1"/>
    <property type="molecule type" value="Genomic_DNA"/>
</dbReference>
<proteinExistence type="inferred from homology"/>
<evidence type="ECO:0000259" key="6">
    <source>
        <dbReference type="SMART" id="SM01266"/>
    </source>
</evidence>
<dbReference type="InterPro" id="IPR011004">
    <property type="entry name" value="Trimer_LpxA-like_sf"/>
</dbReference>
<organism evidence="7 8">
    <name type="scientific">Candidatus Egerieisoma faecipullorum</name>
    <dbReference type="NCBI Taxonomy" id="2840963"/>
    <lineage>
        <taxon>Bacteria</taxon>
        <taxon>Bacillati</taxon>
        <taxon>Bacillota</taxon>
        <taxon>Clostridia</taxon>
        <taxon>Eubacteriales</taxon>
        <taxon>Clostridiaceae</taxon>
        <taxon>Clostridiaceae incertae sedis</taxon>
        <taxon>Candidatus Egerieisoma</taxon>
    </lineage>
</organism>
<dbReference type="AlphaFoldDB" id="A0A9D1I6G1"/>
<protein>
    <recommendedName>
        <fullName evidence="5">Acetyltransferase</fullName>
        <ecNumber evidence="5">2.3.1.-</ecNumber>
    </recommendedName>
</protein>
<dbReference type="PANTHER" id="PTHR43017:SF1">
    <property type="entry name" value="ACETYLTRANSFERASE YJL218W-RELATED"/>
    <property type="match status" value="1"/>
</dbReference>
<dbReference type="SMART" id="SM01266">
    <property type="entry name" value="Mac"/>
    <property type="match status" value="1"/>
</dbReference>
<reference evidence="7" key="2">
    <citation type="journal article" date="2021" name="PeerJ">
        <title>Extensive microbial diversity within the chicken gut microbiome revealed by metagenomics and culture.</title>
        <authorList>
            <person name="Gilroy R."/>
            <person name="Ravi A."/>
            <person name="Getino M."/>
            <person name="Pursley I."/>
            <person name="Horton D.L."/>
            <person name="Alikhan N.F."/>
            <person name="Baker D."/>
            <person name="Gharbi K."/>
            <person name="Hall N."/>
            <person name="Watson M."/>
            <person name="Adriaenssens E.M."/>
            <person name="Foster-Nyarko E."/>
            <person name="Jarju S."/>
            <person name="Secka A."/>
            <person name="Antonio M."/>
            <person name="Oren A."/>
            <person name="Chaudhuri R.R."/>
            <person name="La Ragione R."/>
            <person name="Hildebrand F."/>
            <person name="Pallen M.J."/>
        </authorList>
    </citation>
    <scope>NUCLEOTIDE SEQUENCE</scope>
    <source>
        <strain evidence="7">CHK195-4489</strain>
    </source>
</reference>
<sequence length="200" mass="22106">MTLKEKMAGGEIYFCSDPELMAEQEKCLEKLYDFNATRPSEHEKRAALLKELFASVGEGCYVEPPLHTNWGRNTHFGNHVYANFNLTLVDDTDIYVGDYVMFGPNVTVATAGHPVNPELRRKAAQFNIPVRIGNNVWIGAGAVILPGVQIGENSVIGAGSIVTKDVPPNVVAVGNPCRILREIGEHDAVYYYKNRKIVTE</sequence>
<evidence type="ECO:0000313" key="7">
    <source>
        <dbReference type="EMBL" id="HIU29296.1"/>
    </source>
</evidence>
<dbReference type="InterPro" id="IPR024688">
    <property type="entry name" value="Mac_dom"/>
</dbReference>
<gene>
    <name evidence="7" type="ORF">IAD50_03245</name>
</gene>
<feature type="domain" description="Maltose/galactoside acetyltransferase" evidence="6">
    <location>
        <begin position="4"/>
        <end position="58"/>
    </location>
</feature>
<keyword evidence="3" id="KW-0677">Repeat</keyword>
<dbReference type="Proteomes" id="UP000824089">
    <property type="component" value="Unassembled WGS sequence"/>
</dbReference>
<evidence type="ECO:0000256" key="2">
    <source>
        <dbReference type="ARBA" id="ARBA00022679"/>
    </source>
</evidence>